<accession>A0A5B7HGY8</accession>
<dbReference type="AlphaFoldDB" id="A0A5B7HGY8"/>
<evidence type="ECO:0000313" key="1">
    <source>
        <dbReference type="EMBL" id="MPC71670.1"/>
    </source>
</evidence>
<organism evidence="1 2">
    <name type="scientific">Portunus trituberculatus</name>
    <name type="common">Swimming crab</name>
    <name type="synonym">Neptunus trituberculatus</name>
    <dbReference type="NCBI Taxonomy" id="210409"/>
    <lineage>
        <taxon>Eukaryota</taxon>
        <taxon>Metazoa</taxon>
        <taxon>Ecdysozoa</taxon>
        <taxon>Arthropoda</taxon>
        <taxon>Crustacea</taxon>
        <taxon>Multicrustacea</taxon>
        <taxon>Malacostraca</taxon>
        <taxon>Eumalacostraca</taxon>
        <taxon>Eucarida</taxon>
        <taxon>Decapoda</taxon>
        <taxon>Pleocyemata</taxon>
        <taxon>Brachyura</taxon>
        <taxon>Eubrachyura</taxon>
        <taxon>Portunoidea</taxon>
        <taxon>Portunidae</taxon>
        <taxon>Portuninae</taxon>
        <taxon>Portunus</taxon>
    </lineage>
</organism>
<gene>
    <name evidence="1" type="ORF">E2C01_065955</name>
</gene>
<proteinExistence type="predicted"/>
<evidence type="ECO:0000313" key="2">
    <source>
        <dbReference type="Proteomes" id="UP000324222"/>
    </source>
</evidence>
<comment type="caution">
    <text evidence="1">The sequence shown here is derived from an EMBL/GenBank/DDBJ whole genome shotgun (WGS) entry which is preliminary data.</text>
</comment>
<sequence>MHQSEFPAESLSALDEFNYQKSEAAVTHFTNNYYDSFLVIREIQGFESLRKHRLAHQPTNHTVMLLYYSLRATSSL</sequence>
<protein>
    <submittedName>
        <fullName evidence="1">Uncharacterized protein</fullName>
    </submittedName>
</protein>
<name>A0A5B7HGY8_PORTR</name>
<dbReference type="Proteomes" id="UP000324222">
    <property type="component" value="Unassembled WGS sequence"/>
</dbReference>
<keyword evidence="2" id="KW-1185">Reference proteome</keyword>
<dbReference type="EMBL" id="VSRR010033339">
    <property type="protein sequence ID" value="MPC71670.1"/>
    <property type="molecule type" value="Genomic_DNA"/>
</dbReference>
<reference evidence="1 2" key="1">
    <citation type="submission" date="2019-05" db="EMBL/GenBank/DDBJ databases">
        <title>Another draft genome of Portunus trituberculatus and its Hox gene families provides insights of decapod evolution.</title>
        <authorList>
            <person name="Jeong J.-H."/>
            <person name="Song I."/>
            <person name="Kim S."/>
            <person name="Choi T."/>
            <person name="Kim D."/>
            <person name="Ryu S."/>
            <person name="Kim W."/>
        </authorList>
    </citation>
    <scope>NUCLEOTIDE SEQUENCE [LARGE SCALE GENOMIC DNA]</scope>
    <source>
        <tissue evidence="1">Muscle</tissue>
    </source>
</reference>